<dbReference type="AlphaFoldDB" id="A0A3A5MC68"/>
<dbReference type="Gene3D" id="3.40.50.1110">
    <property type="entry name" value="SGNH hydrolase"/>
    <property type="match status" value="1"/>
</dbReference>
<name>A0A3A5MC68_9MICO</name>
<organism evidence="2 3">
    <name type="scientific">Cryobacterium melibiosiphilum</name>
    <dbReference type="NCBI Taxonomy" id="995039"/>
    <lineage>
        <taxon>Bacteria</taxon>
        <taxon>Bacillati</taxon>
        <taxon>Actinomycetota</taxon>
        <taxon>Actinomycetes</taxon>
        <taxon>Micrococcales</taxon>
        <taxon>Microbacteriaceae</taxon>
        <taxon>Cryobacterium</taxon>
    </lineage>
</organism>
<reference evidence="2 3" key="1">
    <citation type="submission" date="2018-09" db="EMBL/GenBank/DDBJ databases">
        <title>Novel species of Cryobacterium.</title>
        <authorList>
            <person name="Liu Q."/>
            <person name="Xin Y.-H."/>
        </authorList>
    </citation>
    <scope>NUCLEOTIDE SEQUENCE [LARGE SCALE GENOMIC DNA]</scope>
    <source>
        <strain evidence="2 3">Hh39</strain>
    </source>
</reference>
<evidence type="ECO:0000313" key="3">
    <source>
        <dbReference type="Proteomes" id="UP000272015"/>
    </source>
</evidence>
<proteinExistence type="predicted"/>
<gene>
    <name evidence="2" type="ORF">D6T64_18225</name>
</gene>
<evidence type="ECO:0008006" key="4">
    <source>
        <dbReference type="Google" id="ProtNLM"/>
    </source>
</evidence>
<dbReference type="OrthoDB" id="8215557at2"/>
<feature type="transmembrane region" description="Helical" evidence="1">
    <location>
        <begin position="21"/>
        <end position="42"/>
    </location>
</feature>
<dbReference type="InterPro" id="IPR036514">
    <property type="entry name" value="SGNH_hydro_sf"/>
</dbReference>
<keyword evidence="3" id="KW-1185">Reference proteome</keyword>
<evidence type="ECO:0000313" key="2">
    <source>
        <dbReference type="EMBL" id="RJT86203.1"/>
    </source>
</evidence>
<evidence type="ECO:0000256" key="1">
    <source>
        <dbReference type="SAM" id="Phobius"/>
    </source>
</evidence>
<dbReference type="SUPFAM" id="SSF52266">
    <property type="entry name" value="SGNH hydrolase"/>
    <property type="match status" value="1"/>
</dbReference>
<keyword evidence="1" id="KW-0812">Transmembrane</keyword>
<keyword evidence="1" id="KW-0472">Membrane</keyword>
<dbReference type="Proteomes" id="UP000272015">
    <property type="component" value="Unassembled WGS sequence"/>
</dbReference>
<protein>
    <recommendedName>
        <fullName evidence="4">SGNH/GDSL hydrolase family protein</fullName>
    </recommendedName>
</protein>
<accession>A0A3A5MC68</accession>
<dbReference type="EMBL" id="QZVS01000094">
    <property type="protein sequence ID" value="RJT86203.1"/>
    <property type="molecule type" value="Genomic_DNA"/>
</dbReference>
<comment type="caution">
    <text evidence="2">The sequence shown here is derived from an EMBL/GenBank/DDBJ whole genome shotgun (WGS) entry which is preliminary data.</text>
</comment>
<sequence length="270" mass="27561">MKPWTRRGRRHQTCAEWFDANVKFMCLGLTAIAVFTVAVYALNSGEPQGTANLAGSSSTVDGPDADTLQVAVIGDFFTECAETDACTDGNATGALATELGWNLHFFTELGSGYIGDDTATSTFGDRVDAVVASAPQIVIVQGGRYDREALDALPAAAADVLTRLHEGLPDSDIVVIGPASPSATIGPSTANIASGGASTAAALARAAESAEILSAAAEASGAALFIDPVAEGWFVGVDPAIISSDSVYATAAGHAYLVDKLLPLLAPLRS</sequence>
<keyword evidence="1" id="KW-1133">Transmembrane helix</keyword>
<dbReference type="RefSeq" id="WP_119976100.1">
    <property type="nucleotide sequence ID" value="NZ_JBHSQA010000015.1"/>
</dbReference>